<dbReference type="RefSeq" id="WP_169115146.1">
    <property type="nucleotide sequence ID" value="NZ_JAAAUB010000002.1"/>
</dbReference>
<dbReference type="InterPro" id="IPR001307">
    <property type="entry name" value="Thiosulphate_STrfase_CS"/>
</dbReference>
<reference evidence="3 4" key="1">
    <citation type="journal article" date="2020" name="Curr. Microbiol.">
        <title>Tepidiphilus baoligensis sp. nov., a Novel Bacterium of the Family Hydrogenophilaceae Isolated from an Oil Reservoir.</title>
        <authorList>
            <person name="Zhang X."/>
            <person name="Wang G."/>
            <person name="Ma X."/>
            <person name="Yu J."/>
            <person name="You J."/>
            <person name="Xue Y."/>
            <person name="Ma Y."/>
        </authorList>
    </citation>
    <scope>NUCLEOTIDE SEQUENCE [LARGE SCALE GENOMIC DNA]</scope>
    <source>
        <strain evidence="3 4">B18-69</strain>
    </source>
</reference>
<dbReference type="InterPro" id="IPR036873">
    <property type="entry name" value="Rhodanese-like_dom_sf"/>
</dbReference>
<evidence type="ECO:0000313" key="4">
    <source>
        <dbReference type="Proteomes" id="UP000669605"/>
    </source>
</evidence>
<dbReference type="InterPro" id="IPR058840">
    <property type="entry name" value="AAA_SelU"/>
</dbReference>
<keyword evidence="1" id="KW-0711">Selenium</keyword>
<dbReference type="PANTHER" id="PTHR30401:SF0">
    <property type="entry name" value="TRNA 2-SELENOURIDINE SYNTHASE"/>
    <property type="match status" value="1"/>
</dbReference>
<proteinExistence type="predicted"/>
<dbReference type="InterPro" id="IPR017582">
    <property type="entry name" value="SelU"/>
</dbReference>
<dbReference type="SUPFAM" id="SSF52540">
    <property type="entry name" value="P-loop containing nucleoside triphosphate hydrolases"/>
    <property type="match status" value="1"/>
</dbReference>
<evidence type="ECO:0000313" key="3">
    <source>
        <dbReference type="EMBL" id="NMH15956.1"/>
    </source>
</evidence>
<protein>
    <submittedName>
        <fullName evidence="3">tRNA 2-selenouridine(34) synthase MnmH</fullName>
    </submittedName>
</protein>
<organism evidence="3 4">
    <name type="scientific">Tepidiphilus baoligensis</name>
    <dbReference type="NCBI Taxonomy" id="2698687"/>
    <lineage>
        <taxon>Bacteria</taxon>
        <taxon>Pseudomonadati</taxon>
        <taxon>Pseudomonadota</taxon>
        <taxon>Hydrogenophilia</taxon>
        <taxon>Hydrogenophilales</taxon>
        <taxon>Hydrogenophilaceae</taxon>
        <taxon>Tepidiphilus</taxon>
    </lineage>
</organism>
<dbReference type="SUPFAM" id="SSF52821">
    <property type="entry name" value="Rhodanese/Cell cycle control phosphatase"/>
    <property type="match status" value="1"/>
</dbReference>
<dbReference type="Pfam" id="PF26341">
    <property type="entry name" value="AAA_SelU"/>
    <property type="match status" value="1"/>
</dbReference>
<dbReference type="PROSITE" id="PS00380">
    <property type="entry name" value="RHODANESE_1"/>
    <property type="match status" value="1"/>
</dbReference>
<gene>
    <name evidence="3" type="primary">mnmH</name>
    <name evidence="3" type="ORF">GV368_02285</name>
</gene>
<sequence>MAAKDKDRIVPLERIEEFDTIIDARSPSEFLEDHLPGAINLPVLDDTERRIVGTIYKQRSAFEARRLGAAWVAKNLARHLQERLQQYPPSWRPLVYCWRGGQRSGAFVTWLRLIGWPAAQLAGGYKTYRRWVLERLVDLPGRFAWRVLAGPTGSGKTRVLQALAQRGHQVLDLEALARHRGSILGTWPGGESQPSQKAFDTALVAALRRFNPQKPVFVEAESKRIGLLQLPDALHEAIRLAPMIVLDTPRECRMQLLLEDYAWMGDEPGSLARRLERFKGFVPNETLRRWQELALRRDLATLFAELIARHYDPLYRRSLARHPELGRAPRVRLTGLDPGALEVACREIEAWSSVSERLLQPSAVSARPPHAAP</sequence>
<dbReference type="EMBL" id="JAAAUB010000002">
    <property type="protein sequence ID" value="NMH15956.1"/>
    <property type="molecule type" value="Genomic_DNA"/>
</dbReference>
<keyword evidence="4" id="KW-1185">Reference proteome</keyword>
<accession>A0ABX1QKN7</accession>
<name>A0ABX1QKN7_9PROT</name>
<dbReference type="Pfam" id="PF00581">
    <property type="entry name" value="Rhodanese"/>
    <property type="match status" value="1"/>
</dbReference>
<dbReference type="SMART" id="SM00450">
    <property type="entry name" value="RHOD"/>
    <property type="match status" value="1"/>
</dbReference>
<dbReference type="NCBIfam" id="TIGR03167">
    <property type="entry name" value="tRNA_sel_U_synt"/>
    <property type="match status" value="1"/>
</dbReference>
<feature type="domain" description="Rhodanese" evidence="2">
    <location>
        <begin position="20"/>
        <end position="137"/>
    </location>
</feature>
<dbReference type="NCBIfam" id="NF008750">
    <property type="entry name" value="PRK11784.1-2"/>
    <property type="match status" value="1"/>
</dbReference>
<dbReference type="NCBIfam" id="NF008752">
    <property type="entry name" value="PRK11784.1-4"/>
    <property type="match status" value="1"/>
</dbReference>
<dbReference type="InterPro" id="IPR027417">
    <property type="entry name" value="P-loop_NTPase"/>
</dbReference>
<dbReference type="Gene3D" id="3.40.250.10">
    <property type="entry name" value="Rhodanese-like domain"/>
    <property type="match status" value="1"/>
</dbReference>
<dbReference type="InterPro" id="IPR001763">
    <property type="entry name" value="Rhodanese-like_dom"/>
</dbReference>
<evidence type="ECO:0000256" key="1">
    <source>
        <dbReference type="ARBA" id="ARBA00023266"/>
    </source>
</evidence>
<dbReference type="Proteomes" id="UP000669605">
    <property type="component" value="Unassembled WGS sequence"/>
</dbReference>
<comment type="caution">
    <text evidence="3">The sequence shown here is derived from an EMBL/GenBank/DDBJ whole genome shotgun (WGS) entry which is preliminary data.</text>
</comment>
<dbReference type="PANTHER" id="PTHR30401">
    <property type="entry name" value="TRNA 2-SELENOURIDINE SYNTHASE"/>
    <property type="match status" value="1"/>
</dbReference>
<dbReference type="PROSITE" id="PS50206">
    <property type="entry name" value="RHODANESE_3"/>
    <property type="match status" value="1"/>
</dbReference>
<evidence type="ECO:0000259" key="2">
    <source>
        <dbReference type="PROSITE" id="PS50206"/>
    </source>
</evidence>